<name>A0AAE0YAR1_9GAST</name>
<organism evidence="3 4">
    <name type="scientific">Elysia crispata</name>
    <name type="common">lettuce slug</name>
    <dbReference type="NCBI Taxonomy" id="231223"/>
    <lineage>
        <taxon>Eukaryota</taxon>
        <taxon>Metazoa</taxon>
        <taxon>Spiralia</taxon>
        <taxon>Lophotrochozoa</taxon>
        <taxon>Mollusca</taxon>
        <taxon>Gastropoda</taxon>
        <taxon>Heterobranchia</taxon>
        <taxon>Euthyneura</taxon>
        <taxon>Panpulmonata</taxon>
        <taxon>Sacoglossa</taxon>
        <taxon>Placobranchoidea</taxon>
        <taxon>Plakobranchidae</taxon>
        <taxon>Elysia</taxon>
    </lineage>
</organism>
<sequence>MDRYLNNRKIPDVAFPLQNLLSIEEVFGAKDKPNLHILRHHFHGEGRLDIACLLKIVHDTTNLLAQERNVVHVTGVVKVVGAICGQFYDLLKILKQVNFEEGEKCVFLGKYAWDGTFSTETVLYLYAHKLVYPNLVMLLRSQRETRLCSKITFKMECQAKYNLDVYEDFSRSFEHLPLVAIVNKSTICVHGGFSPRALSLKEIDEVHRFQEPPPRGALTDMLWADPDPNFGHETPTTPCFTFNRDRLISVYFTYEAFKNFMKRNNLSCLIRANQPLYDGVPLVPWMDTSAVNERAMLVLTPTMCHVEKFLWATSPYWLPNFEDCLTWSLPFLVHKATLFVSDLLEIMDRDTAASDVKAALKRNQERSNVLSTRTKEQQEQGSLLMIPSRQVMFDMAEEVGEADYDPPSWHESFEGEEEEDKGDKWHALSRLCCPGLANLREDEN</sequence>
<keyword evidence="4" id="KW-1185">Reference proteome</keyword>
<dbReference type="SMART" id="SM00156">
    <property type="entry name" value="PP2Ac"/>
    <property type="match status" value="1"/>
</dbReference>
<dbReference type="InterPro" id="IPR043360">
    <property type="entry name" value="PP2B"/>
</dbReference>
<dbReference type="GO" id="GO:0033192">
    <property type="term" value="F:calmodulin-dependent protein phosphatase activity"/>
    <property type="evidence" value="ECO:0007669"/>
    <property type="project" value="InterPro"/>
</dbReference>
<evidence type="ECO:0000313" key="4">
    <source>
        <dbReference type="Proteomes" id="UP001283361"/>
    </source>
</evidence>
<dbReference type="SUPFAM" id="SSF56300">
    <property type="entry name" value="Metallo-dependent phosphatases"/>
    <property type="match status" value="1"/>
</dbReference>
<dbReference type="GO" id="GO:0097720">
    <property type="term" value="P:calcineurin-mediated signaling"/>
    <property type="evidence" value="ECO:0007669"/>
    <property type="project" value="InterPro"/>
</dbReference>
<dbReference type="PANTHER" id="PTHR45673">
    <property type="entry name" value="SERINE/THREONINE-PROTEIN PHOSPHATASE 2B CATALYTIC SUBUNIT 1-RELATED"/>
    <property type="match status" value="1"/>
</dbReference>
<dbReference type="Pfam" id="PF00149">
    <property type="entry name" value="Metallophos"/>
    <property type="match status" value="1"/>
</dbReference>
<evidence type="ECO:0000256" key="1">
    <source>
        <dbReference type="SAM" id="MobiDB-lite"/>
    </source>
</evidence>
<dbReference type="InterPro" id="IPR004843">
    <property type="entry name" value="Calcineurin-like_PHP"/>
</dbReference>
<proteinExistence type="predicted"/>
<feature type="domain" description="Serine/threonine specific protein phosphatases" evidence="2">
    <location>
        <begin position="48"/>
        <end position="322"/>
    </location>
</feature>
<protein>
    <recommendedName>
        <fullName evidence="2">Serine/threonine specific protein phosphatases domain-containing protein</fullName>
    </recommendedName>
</protein>
<gene>
    <name evidence="3" type="ORF">RRG08_036760</name>
</gene>
<dbReference type="PRINTS" id="PR00114">
    <property type="entry name" value="STPHPHTASE"/>
</dbReference>
<dbReference type="AlphaFoldDB" id="A0AAE0YAR1"/>
<evidence type="ECO:0000259" key="2">
    <source>
        <dbReference type="SMART" id="SM00156"/>
    </source>
</evidence>
<dbReference type="EMBL" id="JAWDGP010006657">
    <property type="protein sequence ID" value="KAK3737356.1"/>
    <property type="molecule type" value="Genomic_DNA"/>
</dbReference>
<dbReference type="InterPro" id="IPR029052">
    <property type="entry name" value="Metallo-depent_PP-like"/>
</dbReference>
<dbReference type="Gene3D" id="3.60.21.10">
    <property type="match status" value="1"/>
</dbReference>
<evidence type="ECO:0000313" key="3">
    <source>
        <dbReference type="EMBL" id="KAK3737356.1"/>
    </source>
</evidence>
<accession>A0AAE0YAR1</accession>
<feature type="region of interest" description="Disordered" evidence="1">
    <location>
        <begin position="401"/>
        <end position="424"/>
    </location>
</feature>
<reference evidence="3" key="1">
    <citation type="journal article" date="2023" name="G3 (Bethesda)">
        <title>A reference genome for the long-term kleptoplast-retaining sea slug Elysia crispata morphotype clarki.</title>
        <authorList>
            <person name="Eastman K.E."/>
            <person name="Pendleton A.L."/>
            <person name="Shaikh M.A."/>
            <person name="Suttiyut T."/>
            <person name="Ogas R."/>
            <person name="Tomko P."/>
            <person name="Gavelis G."/>
            <person name="Widhalm J.R."/>
            <person name="Wisecaver J.H."/>
        </authorList>
    </citation>
    <scope>NUCLEOTIDE SEQUENCE</scope>
    <source>
        <strain evidence="3">ECLA1</strain>
    </source>
</reference>
<comment type="caution">
    <text evidence="3">The sequence shown here is derived from an EMBL/GenBank/DDBJ whole genome shotgun (WGS) entry which is preliminary data.</text>
</comment>
<dbReference type="InterPro" id="IPR006186">
    <property type="entry name" value="Ser/Thr-sp_prot-phosphatase"/>
</dbReference>
<dbReference type="Proteomes" id="UP001283361">
    <property type="component" value="Unassembled WGS sequence"/>
</dbReference>